<sequence>MILNRVPRISKALTGPERMSGLLQAALLLALAPLCEAPFLTESVPAADESDPLQEYVDIPGGGNVGFPNVLGGSNLLRLNNTRELIGSWTLISRYIVHVLAKDPVRPEFFSDFLQQRKDASFTNLLDQVRLHQPYVYQLFQAVVVLTNLGFVAGVSIILLRCMGTCGASTCQDVTINYRLLFHAYTASSWVVCAGVVFLAAFALSCDYSLDKGMKNLEKYVGEYKGRIRKFLDDNMVKAANNTLKRMSQQLGYFHTLFSIDFGYRAAVHVAAKLRTRLDTPSIFRATIYNTTFEDLVSGIQQNVATLREKVAVIDSKAVEISASVISTLTESTHYQRHGIIIAVADLMQQIRGQLYAFGYDVHHVEEGVKSMTTILFVNETMVGKNLLDLAHVKKIVTYSIVAIMVFVAVTMGGMMTGFTLGFANHYGHASPLERNALSNLAGYILVLTSHCMVFGASVMLMSAGLFMLLGCIGDIYLCRSQRSYFQGNAVPLKDLTISILMNATTNRHYVEKLLKFTAVEKHCKEHIGIGGLAGIKPKDLEVALDKIVEYQTDVVHHYRLNTDLLQKIIAERWNVVKEFQEEFSKRDLLYANNGEFHKKIKKYLQDDEKLYKYVTQNTSNFKELVKQSFLDFTIEECDYLKNNISAYIDEFDNIGICGNILAVFTDGFNILCSGMLDFVNGYWLSMMILVGIYVYGIYISLIGSKYLYTMNSYTYEGEPVPAGTKFEELQIHKKQRVRKKVVAAPVIRTEDERLRKEDAERLRQIRLRKAMKAPDTQLKYLVPIVPTANNTANQTAKPTNPKGSSSSAST</sequence>
<accession>A0AAQ4DC76</accession>
<evidence type="ECO:0000313" key="5">
    <source>
        <dbReference type="Proteomes" id="UP001321473"/>
    </source>
</evidence>
<keyword evidence="2" id="KW-0812">Transmembrane</keyword>
<feature type="transmembrane region" description="Helical" evidence="2">
    <location>
        <begin position="396"/>
        <end position="424"/>
    </location>
</feature>
<feature type="chain" id="PRO_5043020734" evidence="3">
    <location>
        <begin position="38"/>
        <end position="811"/>
    </location>
</feature>
<keyword evidence="3" id="KW-0732">Signal</keyword>
<feature type="region of interest" description="Disordered" evidence="1">
    <location>
        <begin position="790"/>
        <end position="811"/>
    </location>
</feature>
<keyword evidence="2" id="KW-0472">Membrane</keyword>
<feature type="transmembrane region" description="Helical" evidence="2">
    <location>
        <begin position="444"/>
        <end position="473"/>
    </location>
</feature>
<keyword evidence="2" id="KW-1133">Transmembrane helix</keyword>
<organism evidence="4 5">
    <name type="scientific">Amblyomma americanum</name>
    <name type="common">Lone star tick</name>
    <dbReference type="NCBI Taxonomy" id="6943"/>
    <lineage>
        <taxon>Eukaryota</taxon>
        <taxon>Metazoa</taxon>
        <taxon>Ecdysozoa</taxon>
        <taxon>Arthropoda</taxon>
        <taxon>Chelicerata</taxon>
        <taxon>Arachnida</taxon>
        <taxon>Acari</taxon>
        <taxon>Parasitiformes</taxon>
        <taxon>Ixodida</taxon>
        <taxon>Ixodoidea</taxon>
        <taxon>Ixodidae</taxon>
        <taxon>Amblyomminae</taxon>
        <taxon>Amblyomma</taxon>
    </lineage>
</organism>
<dbReference type="EMBL" id="JARKHS020032413">
    <property type="protein sequence ID" value="KAK8760066.1"/>
    <property type="molecule type" value="Genomic_DNA"/>
</dbReference>
<evidence type="ECO:0000256" key="3">
    <source>
        <dbReference type="SAM" id="SignalP"/>
    </source>
</evidence>
<proteinExistence type="predicted"/>
<feature type="transmembrane region" description="Helical" evidence="2">
    <location>
        <begin position="180"/>
        <end position="204"/>
    </location>
</feature>
<gene>
    <name evidence="4" type="ORF">V5799_028663</name>
</gene>
<evidence type="ECO:0000256" key="2">
    <source>
        <dbReference type="SAM" id="Phobius"/>
    </source>
</evidence>
<feature type="transmembrane region" description="Helical" evidence="2">
    <location>
        <begin position="252"/>
        <end position="272"/>
    </location>
</feature>
<evidence type="ECO:0000313" key="4">
    <source>
        <dbReference type="EMBL" id="KAK8760066.1"/>
    </source>
</evidence>
<comment type="caution">
    <text evidence="4">The sequence shown here is derived from an EMBL/GenBank/DDBJ whole genome shotgun (WGS) entry which is preliminary data.</text>
</comment>
<evidence type="ECO:0000256" key="1">
    <source>
        <dbReference type="SAM" id="MobiDB-lite"/>
    </source>
</evidence>
<keyword evidence="5" id="KW-1185">Reference proteome</keyword>
<dbReference type="Proteomes" id="UP001321473">
    <property type="component" value="Unassembled WGS sequence"/>
</dbReference>
<feature type="transmembrane region" description="Helical" evidence="2">
    <location>
        <begin position="655"/>
        <end position="677"/>
    </location>
</feature>
<name>A0AAQ4DC76_AMBAM</name>
<feature type="transmembrane region" description="Helical" evidence="2">
    <location>
        <begin position="135"/>
        <end position="160"/>
    </location>
</feature>
<feature type="signal peptide" evidence="3">
    <location>
        <begin position="1"/>
        <end position="37"/>
    </location>
</feature>
<reference evidence="4 5" key="1">
    <citation type="journal article" date="2023" name="Arcadia Sci">
        <title>De novo assembly of a long-read Amblyomma americanum tick genome.</title>
        <authorList>
            <person name="Chou S."/>
            <person name="Poskanzer K.E."/>
            <person name="Rollins M."/>
            <person name="Thuy-Boun P.S."/>
        </authorList>
    </citation>
    <scope>NUCLEOTIDE SEQUENCE [LARGE SCALE GENOMIC DNA]</scope>
    <source>
        <strain evidence="4">F_SG_1</strain>
        <tissue evidence="4">Salivary glands</tissue>
    </source>
</reference>
<feature type="transmembrane region" description="Helical" evidence="2">
    <location>
        <begin position="683"/>
        <end position="703"/>
    </location>
</feature>
<protein>
    <submittedName>
        <fullName evidence="4">Uncharacterized protein</fullName>
    </submittedName>
</protein>
<dbReference type="AlphaFoldDB" id="A0AAQ4DC76"/>